<keyword evidence="3" id="KW-0813">Transport</keyword>
<dbReference type="InterPro" id="IPR006059">
    <property type="entry name" value="SBP"/>
</dbReference>
<dbReference type="PANTHER" id="PTHR43649">
    <property type="entry name" value="ARABINOSE-BINDING PROTEIN-RELATED"/>
    <property type="match status" value="1"/>
</dbReference>
<evidence type="ECO:0000256" key="3">
    <source>
        <dbReference type="ARBA" id="ARBA00022448"/>
    </source>
</evidence>
<comment type="function">
    <text evidence="5">Part of a binding-protein-dependent transport system for a sugar.</text>
</comment>
<dbReference type="KEGG" id="sarm:DVA86_23410"/>
<evidence type="ECO:0000256" key="2">
    <source>
        <dbReference type="ARBA" id="ARBA00008520"/>
    </source>
</evidence>
<comment type="subcellular location">
    <subcellularLocation>
        <location evidence="1">Cell envelope</location>
    </subcellularLocation>
</comment>
<evidence type="ECO:0000256" key="8">
    <source>
        <dbReference type="SAM" id="SignalP"/>
    </source>
</evidence>
<evidence type="ECO:0000256" key="7">
    <source>
        <dbReference type="SAM" id="MobiDB-lite"/>
    </source>
</evidence>
<feature type="region of interest" description="Disordered" evidence="7">
    <location>
        <begin position="444"/>
        <end position="464"/>
    </location>
</feature>
<dbReference type="RefSeq" id="WP_208881119.1">
    <property type="nucleotide sequence ID" value="NZ_CP031320.1"/>
</dbReference>
<feature type="signal peptide" evidence="8">
    <location>
        <begin position="1"/>
        <end position="43"/>
    </location>
</feature>
<keyword evidence="4 8" id="KW-0732">Signal</keyword>
<dbReference type="GO" id="GO:0030313">
    <property type="term" value="C:cell envelope"/>
    <property type="evidence" value="ECO:0007669"/>
    <property type="project" value="UniProtKB-SubCell"/>
</dbReference>
<dbReference type="InterPro" id="IPR050490">
    <property type="entry name" value="Bact_solute-bd_prot1"/>
</dbReference>
<dbReference type="Proteomes" id="UP000254425">
    <property type="component" value="Chromosome"/>
</dbReference>
<dbReference type="EMBL" id="CP031320">
    <property type="protein sequence ID" value="AXK35153.1"/>
    <property type="molecule type" value="Genomic_DNA"/>
</dbReference>
<proteinExistence type="inferred from homology"/>
<organism evidence="9 10">
    <name type="scientific">Streptomyces armeniacus</name>
    <dbReference type="NCBI Taxonomy" id="83291"/>
    <lineage>
        <taxon>Bacteria</taxon>
        <taxon>Bacillati</taxon>
        <taxon>Actinomycetota</taxon>
        <taxon>Actinomycetes</taxon>
        <taxon>Kitasatosporales</taxon>
        <taxon>Streptomycetaceae</taxon>
        <taxon>Streptomyces</taxon>
    </lineage>
</organism>
<feature type="chain" id="PRO_5038946585" description="Probable sugar-binding periplasmic protein" evidence="8">
    <location>
        <begin position="44"/>
        <end position="464"/>
    </location>
</feature>
<dbReference type="SUPFAM" id="SSF53850">
    <property type="entry name" value="Periplasmic binding protein-like II"/>
    <property type="match status" value="1"/>
</dbReference>
<evidence type="ECO:0000256" key="1">
    <source>
        <dbReference type="ARBA" id="ARBA00004196"/>
    </source>
</evidence>
<dbReference type="PANTHER" id="PTHR43649:SF28">
    <property type="entry name" value="BINDING PROTEIN COMPONENT OF ABC SUGAR TRANSPORTER-RELATED"/>
    <property type="match status" value="1"/>
</dbReference>
<reference evidence="9 10" key="1">
    <citation type="submission" date="2018-07" db="EMBL/GenBank/DDBJ databases">
        <title>Draft genome of the type strain Streptomyces armeniacus ATCC 15676.</title>
        <authorList>
            <person name="Labana P."/>
            <person name="Gosse J.T."/>
            <person name="Boddy C.N."/>
        </authorList>
    </citation>
    <scope>NUCLEOTIDE SEQUENCE [LARGE SCALE GENOMIC DNA]</scope>
    <source>
        <strain evidence="9 10">ATCC 15676</strain>
    </source>
</reference>
<dbReference type="AlphaFoldDB" id="A0A345XU37"/>
<gene>
    <name evidence="9" type="ORF">DVA86_23410</name>
</gene>
<evidence type="ECO:0000256" key="6">
    <source>
        <dbReference type="ARBA" id="ARBA00049753"/>
    </source>
</evidence>
<protein>
    <recommendedName>
        <fullName evidence="6">Probable sugar-binding periplasmic protein</fullName>
    </recommendedName>
</protein>
<evidence type="ECO:0000313" key="9">
    <source>
        <dbReference type="EMBL" id="AXK35153.1"/>
    </source>
</evidence>
<feature type="region of interest" description="Disordered" evidence="7">
    <location>
        <begin position="1"/>
        <end position="26"/>
    </location>
</feature>
<evidence type="ECO:0000256" key="5">
    <source>
        <dbReference type="ARBA" id="ARBA00049629"/>
    </source>
</evidence>
<name>A0A345XU37_9ACTN</name>
<dbReference type="Gene3D" id="3.40.190.10">
    <property type="entry name" value="Periplasmic binding protein-like II"/>
    <property type="match status" value="2"/>
</dbReference>
<accession>A0A345XU37</accession>
<dbReference type="CDD" id="cd14748">
    <property type="entry name" value="PBP2_UgpB"/>
    <property type="match status" value="1"/>
</dbReference>
<dbReference type="Pfam" id="PF01547">
    <property type="entry name" value="SBP_bac_1"/>
    <property type="match status" value="1"/>
</dbReference>
<evidence type="ECO:0000313" key="10">
    <source>
        <dbReference type="Proteomes" id="UP000254425"/>
    </source>
</evidence>
<keyword evidence="10" id="KW-1185">Reference proteome</keyword>
<comment type="similarity">
    <text evidence="2">Belongs to the bacterial solute-binding protein 1 family.</text>
</comment>
<evidence type="ECO:0000256" key="4">
    <source>
        <dbReference type="ARBA" id="ARBA00022729"/>
    </source>
</evidence>
<sequence>MPGNRRAVRSTPARTQARTRTRTHTRTSAALAAAAAVCLLAGACTGSGGGTAEDDPNAETTLTFWHGWSAPSEVEAIDANIDAFEKKHPNITVKVVKNVSDDKLNQALRAGGDKAPDVVSSFATDNVGRFCSARALADLKPFLAKSGIDPAKTFPKPMLEYTQYEGVRCTLPLLGDAYGLYYNKDAFEKAGITEPPRTFSEFDKAAEKLTRHKGDSYSQLGFMPNYHGYETTVEHYGAQFGVDWFGEDGKAANASDPGMKKLFQWQRGLVEKLGGFSKLERYRSSFGDEWGAKHPFHTGQVAMQLDGEWRGKMARDAGVDFEIGTAPLPVPDGETESYGKGYLSGTVIGIAQSSPKQNAAWELVRFLTTDTGAVVDFANAIHNVPSTLAAMKSPRLNKDPDYRTFVKIARHPESRHAPGSVNGAAFLLTLQDLGYDYESGREKNLDAGLEKADRQIDKDIAQAE</sequence>